<accession>A0A3P3ZI25</accession>
<sequence>MDFEGLLANDALRPLMSEFALHLMDHPDTAYLISRLPPPKIAMLYHAALLRSSTTVPLQGEFTHRTERLCASVLDAYALRDGGVKESAPGMHGARMRSVWPVAADEALGAMTICPVLCRRLAEAEDAYPMLEEALAAREARLQHCIATLAAGVFPASTTTPSLLSPR</sequence>
<proteinExistence type="predicted"/>
<organism evidence="1 2">
    <name type="scientific">Leishmania braziliensis MHOM/BR/75/M2904</name>
    <dbReference type="NCBI Taxonomy" id="420245"/>
    <lineage>
        <taxon>Eukaryota</taxon>
        <taxon>Discoba</taxon>
        <taxon>Euglenozoa</taxon>
        <taxon>Kinetoplastea</taxon>
        <taxon>Metakinetoplastina</taxon>
        <taxon>Trypanosomatida</taxon>
        <taxon>Trypanosomatidae</taxon>
        <taxon>Leishmaniinae</taxon>
        <taxon>Leishmania</taxon>
        <taxon>Leishmania braziliensis species complex</taxon>
    </lineage>
</organism>
<dbReference type="Proteomes" id="UP000319462">
    <property type="component" value="Chromosome 35"/>
</dbReference>
<gene>
    <name evidence="1" type="ORF">LBRM2904_35.0390</name>
</gene>
<reference evidence="1 2" key="1">
    <citation type="submission" date="2018-09" db="EMBL/GenBank/DDBJ databases">
        <authorList>
            <person name="Peiro R."/>
            <person name="Begona"/>
            <person name="Cbmso G."/>
            <person name="Lopez M."/>
            <person name="Gonzalez S."/>
        </authorList>
    </citation>
    <scope>NUCLEOTIDE SEQUENCE [LARGE SCALE GENOMIC DNA]</scope>
</reference>
<name>A0A3P3ZI25_LEIBR</name>
<evidence type="ECO:0000313" key="1">
    <source>
        <dbReference type="EMBL" id="SYZ69859.1"/>
    </source>
</evidence>
<dbReference type="AlphaFoldDB" id="A0A3P3ZI25"/>
<evidence type="ECO:0000313" key="2">
    <source>
        <dbReference type="Proteomes" id="UP000319462"/>
    </source>
</evidence>
<dbReference type="EMBL" id="LS997634">
    <property type="protein sequence ID" value="SYZ69859.1"/>
    <property type="molecule type" value="Genomic_DNA"/>
</dbReference>
<protein>
    <submittedName>
        <fullName evidence="1">Hypothetical_protein</fullName>
    </submittedName>
</protein>